<dbReference type="Pfam" id="PF20040">
    <property type="entry name" value="DUF6442"/>
    <property type="match status" value="1"/>
</dbReference>
<evidence type="ECO:0000313" key="3">
    <source>
        <dbReference type="Proteomes" id="UP000295515"/>
    </source>
</evidence>
<feature type="transmembrane region" description="Helical" evidence="1">
    <location>
        <begin position="52"/>
        <end position="71"/>
    </location>
</feature>
<accession>A0A4R3Z435</accession>
<comment type="caution">
    <text evidence="2">The sequence shown here is derived from an EMBL/GenBank/DDBJ whole genome shotgun (WGS) entry which is preliminary data.</text>
</comment>
<proteinExistence type="predicted"/>
<name>A0A4R3Z435_9FIRM</name>
<evidence type="ECO:0000313" key="2">
    <source>
        <dbReference type="EMBL" id="TCW00691.1"/>
    </source>
</evidence>
<dbReference type="InterPro" id="IPR045620">
    <property type="entry name" value="DUF6442"/>
</dbReference>
<keyword evidence="1" id="KW-0812">Transmembrane</keyword>
<protein>
    <submittedName>
        <fullName evidence="2">Uncharacterized protein</fullName>
    </submittedName>
</protein>
<dbReference type="AlphaFoldDB" id="A0A4R3Z435"/>
<reference evidence="2 3" key="1">
    <citation type="submission" date="2019-03" db="EMBL/GenBank/DDBJ databases">
        <title>Genomic Encyclopedia of Type Strains, Phase IV (KMG-IV): sequencing the most valuable type-strain genomes for metagenomic binning, comparative biology and taxonomic classification.</title>
        <authorList>
            <person name="Goeker M."/>
        </authorList>
    </citation>
    <scope>NUCLEOTIDE SEQUENCE [LARGE SCALE GENOMIC DNA]</scope>
    <source>
        <strain evidence="2 3">DSM 29487</strain>
    </source>
</reference>
<feature type="transmembrane region" description="Helical" evidence="1">
    <location>
        <begin position="25"/>
        <end position="46"/>
    </location>
</feature>
<evidence type="ECO:0000256" key="1">
    <source>
        <dbReference type="SAM" id="Phobius"/>
    </source>
</evidence>
<dbReference type="Proteomes" id="UP000295515">
    <property type="component" value="Unassembled WGS sequence"/>
</dbReference>
<organism evidence="2 3">
    <name type="scientific">Longibaculum muris</name>
    <dbReference type="NCBI Taxonomy" id="1796628"/>
    <lineage>
        <taxon>Bacteria</taxon>
        <taxon>Bacillati</taxon>
        <taxon>Bacillota</taxon>
        <taxon>Erysipelotrichia</taxon>
        <taxon>Erysipelotrichales</taxon>
        <taxon>Coprobacillaceae</taxon>
        <taxon>Longibaculum</taxon>
    </lineage>
</organism>
<dbReference type="RefSeq" id="WP_066448137.1">
    <property type="nucleotide sequence ID" value="NZ_JANKBF010000004.1"/>
</dbReference>
<sequence>MNKEEILRRYQNEKDEGKVFFESRALFKGFTMMMLIAMFLMIMAFLLSGDTIITDICFLLIIPFLFCFYGIKGYYTKDKTTIFISAVWIFLYIMRFIDIMKVLF</sequence>
<dbReference type="GeneID" id="98914986"/>
<feature type="transmembrane region" description="Helical" evidence="1">
    <location>
        <begin position="83"/>
        <end position="103"/>
    </location>
</feature>
<dbReference type="EMBL" id="SMCQ01000006">
    <property type="protein sequence ID" value="TCW00691.1"/>
    <property type="molecule type" value="Genomic_DNA"/>
</dbReference>
<gene>
    <name evidence="2" type="ORF">EDD60_10621</name>
</gene>
<keyword evidence="1" id="KW-1133">Transmembrane helix</keyword>
<keyword evidence="3" id="KW-1185">Reference proteome</keyword>
<keyword evidence="1" id="KW-0472">Membrane</keyword>